<comment type="caution">
    <text evidence="1">The sequence shown here is derived from an EMBL/GenBank/DDBJ whole genome shotgun (WGS) entry which is preliminary data.</text>
</comment>
<evidence type="ECO:0000313" key="1">
    <source>
        <dbReference type="EMBL" id="NYA69798.1"/>
    </source>
</evidence>
<gene>
    <name evidence="1" type="ORF">HZF10_02620</name>
</gene>
<dbReference type="Proteomes" id="UP000535020">
    <property type="component" value="Unassembled WGS sequence"/>
</dbReference>
<accession>A0A7Y9C5W5</accession>
<protein>
    <submittedName>
        <fullName evidence="1">Uncharacterized protein</fullName>
    </submittedName>
</protein>
<proteinExistence type="predicted"/>
<reference evidence="1 2" key="1">
    <citation type="submission" date="2020-07" db="EMBL/GenBank/DDBJ databases">
        <authorList>
            <person name="Sun Q."/>
        </authorList>
    </citation>
    <scope>NUCLEOTIDE SEQUENCE [LARGE SCALE GENOMIC DNA]</scope>
    <source>
        <strain evidence="1 2">MAH-1</strain>
    </source>
</reference>
<dbReference type="RefSeq" id="WP_176004623.1">
    <property type="nucleotide sequence ID" value="NZ_JABWMI010000005.1"/>
</dbReference>
<keyword evidence="2" id="KW-1185">Reference proteome</keyword>
<dbReference type="AlphaFoldDB" id="A0A7Y9C5W5"/>
<evidence type="ECO:0000313" key="2">
    <source>
        <dbReference type="Proteomes" id="UP000535020"/>
    </source>
</evidence>
<organism evidence="1 2">
    <name type="scientific">Flavobacterium agri</name>
    <dbReference type="NCBI Taxonomy" id="2743471"/>
    <lineage>
        <taxon>Bacteria</taxon>
        <taxon>Pseudomonadati</taxon>
        <taxon>Bacteroidota</taxon>
        <taxon>Flavobacteriia</taxon>
        <taxon>Flavobacteriales</taxon>
        <taxon>Flavobacteriaceae</taxon>
        <taxon>Flavobacterium</taxon>
    </lineage>
</organism>
<name>A0A7Y9C5W5_9FLAO</name>
<sequence length="129" mass="14065">MLRIKNDNDLQEAILNLERQKDNQSIALREQWDHTRQNLNPLSLVKDGVKDLFTSSDVRSGALKGLLSLATGFLTRKLIIGNSGSMARKVVGTLAQTGATSLAYKGTDAIQHKGAPLLSNLLKKLKIGK</sequence>
<dbReference type="EMBL" id="JACBJI010000001">
    <property type="protein sequence ID" value="NYA69798.1"/>
    <property type="molecule type" value="Genomic_DNA"/>
</dbReference>